<dbReference type="InterPro" id="IPR050129">
    <property type="entry name" value="Zn_alcohol_dh"/>
</dbReference>
<dbReference type="Pfam" id="PF08240">
    <property type="entry name" value="ADH_N"/>
    <property type="match status" value="1"/>
</dbReference>
<evidence type="ECO:0000313" key="5">
    <source>
        <dbReference type="Proteomes" id="UP000242699"/>
    </source>
</evidence>
<reference evidence="4 5" key="1">
    <citation type="journal article" date="2014" name="BMC Genomics">
        <title>Comparison of environmental and isolate Sulfobacillus genomes reveals diverse carbon, sulfur, nitrogen, and hydrogen metabolisms.</title>
        <authorList>
            <person name="Justice N.B."/>
            <person name="Norman A."/>
            <person name="Brown C.T."/>
            <person name="Singh A."/>
            <person name="Thomas B.C."/>
            <person name="Banfield J.F."/>
        </authorList>
    </citation>
    <scope>NUCLEOTIDE SEQUENCE [LARGE SCALE GENOMIC DNA]</scope>
    <source>
        <strain evidence="4">AMDSBA1</strain>
    </source>
</reference>
<comment type="caution">
    <text evidence="4">The sequence shown here is derived from an EMBL/GenBank/DDBJ whole genome shotgun (WGS) entry which is preliminary data.</text>
</comment>
<evidence type="ECO:0000256" key="1">
    <source>
        <dbReference type="ARBA" id="ARBA00023002"/>
    </source>
</evidence>
<dbReference type="InterPro" id="IPR011032">
    <property type="entry name" value="GroES-like_sf"/>
</dbReference>
<protein>
    <submittedName>
        <fullName evidence="4">Iditol 2-dehydrogenase</fullName>
    </submittedName>
</protein>
<feature type="domain" description="Alcohol dehydrogenase-like C-terminal" evidence="2">
    <location>
        <begin position="229"/>
        <end position="351"/>
    </location>
</feature>
<dbReference type="SUPFAM" id="SSF51735">
    <property type="entry name" value="NAD(P)-binding Rossmann-fold domains"/>
    <property type="match status" value="1"/>
</dbReference>
<dbReference type="InterPro" id="IPR013154">
    <property type="entry name" value="ADH-like_N"/>
</dbReference>
<dbReference type="EMBL" id="PXYT01000016">
    <property type="protein sequence ID" value="PSR29354.1"/>
    <property type="molecule type" value="Genomic_DNA"/>
</dbReference>
<sequence>MSYTALRYNLSLIRVVRQKVAPATSRWRALLSLRYERAEEPRWIRNNPQSVEIEPLLSGICGSDLALILGNSSPYLASLTRFPAVPGHEVVARVVKEAPGWPQGTRVVVNPSLSCASLAIKDACAACASGHPELCYNRGRHDLGLLMGFHTDFPGGFGERMWVPSHQLYAIPSNMAIQRAVLSEPLSIVLHGLSHVHWAPVRHILVIGSGPIGLLALLAIPTRLVSPELVMAVARYPQQQYWAKRLGAEVVSHLGDPAITEITGTPYPSILNASPWRPRGFDLVIDAAGSPSSLKSALACVHPGGQVLLLGAAGEMKWDFAPVWSRDISLYGTYGYGASDQTFRESLRLLADSSIPIEELITHTFALKDYKEAFHALWDKNSGAVKVCLKPH</sequence>
<organism evidence="4 5">
    <name type="scientific">Sulfobacillus benefaciens</name>
    <dbReference type="NCBI Taxonomy" id="453960"/>
    <lineage>
        <taxon>Bacteria</taxon>
        <taxon>Bacillati</taxon>
        <taxon>Bacillota</taxon>
        <taxon>Clostridia</taxon>
        <taxon>Eubacteriales</taxon>
        <taxon>Clostridiales Family XVII. Incertae Sedis</taxon>
        <taxon>Sulfobacillus</taxon>
    </lineage>
</organism>
<evidence type="ECO:0000259" key="3">
    <source>
        <dbReference type="Pfam" id="PF08240"/>
    </source>
</evidence>
<dbReference type="Gene3D" id="3.40.50.720">
    <property type="entry name" value="NAD(P)-binding Rossmann-like Domain"/>
    <property type="match status" value="1"/>
</dbReference>
<dbReference type="Gene3D" id="3.90.180.10">
    <property type="entry name" value="Medium-chain alcohol dehydrogenases, catalytic domain"/>
    <property type="match status" value="1"/>
</dbReference>
<evidence type="ECO:0000259" key="2">
    <source>
        <dbReference type="Pfam" id="PF00107"/>
    </source>
</evidence>
<feature type="domain" description="Alcohol dehydrogenase-like N-terminal" evidence="3">
    <location>
        <begin position="48"/>
        <end position="172"/>
    </location>
</feature>
<dbReference type="Pfam" id="PF00107">
    <property type="entry name" value="ADH_zinc_N"/>
    <property type="match status" value="1"/>
</dbReference>
<dbReference type="GO" id="GO:0016491">
    <property type="term" value="F:oxidoreductase activity"/>
    <property type="evidence" value="ECO:0007669"/>
    <property type="project" value="UniProtKB-KW"/>
</dbReference>
<accession>A0A2T2X4D1</accession>
<dbReference type="AlphaFoldDB" id="A0A2T2X4D1"/>
<dbReference type="Proteomes" id="UP000242699">
    <property type="component" value="Unassembled WGS sequence"/>
</dbReference>
<dbReference type="PANTHER" id="PTHR43401">
    <property type="entry name" value="L-THREONINE 3-DEHYDROGENASE"/>
    <property type="match status" value="1"/>
</dbReference>
<dbReference type="SUPFAM" id="SSF50129">
    <property type="entry name" value="GroES-like"/>
    <property type="match status" value="1"/>
</dbReference>
<dbReference type="InterPro" id="IPR036291">
    <property type="entry name" value="NAD(P)-bd_dom_sf"/>
</dbReference>
<dbReference type="InterPro" id="IPR013149">
    <property type="entry name" value="ADH-like_C"/>
</dbReference>
<proteinExistence type="predicted"/>
<evidence type="ECO:0000313" key="4">
    <source>
        <dbReference type="EMBL" id="PSR29354.1"/>
    </source>
</evidence>
<dbReference type="PANTHER" id="PTHR43401:SF2">
    <property type="entry name" value="L-THREONINE 3-DEHYDROGENASE"/>
    <property type="match status" value="1"/>
</dbReference>
<name>A0A2T2X4D1_9FIRM</name>
<keyword evidence="1" id="KW-0560">Oxidoreductase</keyword>
<gene>
    <name evidence="4" type="ORF">C7B43_08400</name>
</gene>